<keyword evidence="3" id="KW-1185">Reference proteome</keyword>
<gene>
    <name evidence="2" type="ORF">MY1_0747</name>
</gene>
<evidence type="ECO:0000313" key="2">
    <source>
        <dbReference type="EMBL" id="EGP93509.1"/>
    </source>
</evidence>
<keyword evidence="1" id="KW-0472">Membrane</keyword>
<dbReference type="Proteomes" id="UP000004440">
    <property type="component" value="Unassembled WGS sequence"/>
</dbReference>
<comment type="caution">
    <text evidence="2">The sequence shown here is derived from an EMBL/GenBank/DDBJ whole genome shotgun (WGS) entry which is preliminary data.</text>
</comment>
<keyword evidence="1" id="KW-1133">Transmembrane helix</keyword>
<feature type="transmembrane region" description="Helical" evidence="1">
    <location>
        <begin position="12"/>
        <end position="29"/>
    </location>
</feature>
<proteinExistence type="predicted"/>
<keyword evidence="1" id="KW-0812">Transmembrane</keyword>
<name>F9CW57_9ARCH</name>
<accession>F9CW57</accession>
<dbReference type="AlphaFoldDB" id="F9CW57"/>
<organism evidence="2 3">
    <name type="scientific">Nitrosarchaeum koreense MY1</name>
    <dbReference type="NCBI Taxonomy" id="1001994"/>
    <lineage>
        <taxon>Archaea</taxon>
        <taxon>Nitrososphaerota</taxon>
        <taxon>Nitrososphaeria</taxon>
        <taxon>Nitrosopumilales</taxon>
        <taxon>Nitrosopumilaceae</taxon>
        <taxon>Nitrosarchaeum</taxon>
    </lineage>
</organism>
<protein>
    <submittedName>
        <fullName evidence="2">Uncharacterized protein</fullName>
    </submittedName>
</protein>
<dbReference type="EMBL" id="AFPU01000001">
    <property type="protein sequence ID" value="EGP93509.1"/>
    <property type="molecule type" value="Genomic_DNA"/>
</dbReference>
<reference evidence="2 3" key="1">
    <citation type="journal article" date="2011" name="J. Bacteriol.">
        <title>Genome Sequence of an Ammonia-Oxidizing Soil Archaeon, "Candidatus Nitrosoarchaeum koreensis" MY1.</title>
        <authorList>
            <person name="Kim B.K."/>
            <person name="Jung M.Y."/>
            <person name="Yu D.S."/>
            <person name="Park S.J."/>
            <person name="Oh T.K."/>
            <person name="Rhee S.K."/>
            <person name="Kim J.F."/>
        </authorList>
    </citation>
    <scope>NUCLEOTIDE SEQUENCE [LARGE SCALE GENOMIC DNA]</scope>
    <source>
        <strain evidence="2 3">MY1</strain>
    </source>
</reference>
<evidence type="ECO:0000313" key="3">
    <source>
        <dbReference type="Proteomes" id="UP000004440"/>
    </source>
</evidence>
<sequence length="270" mass="29858">MSYTTRQTKIAITAAIAIIAVGVTGTYLIPAQSTIVVVPTTQADQERYDALGIAQKYVVTSPTFAFDGDINSLKVEYVGSTKSIPPEHIFKASFESSQGGFGNREGQMLIQVITPHIMEILVSEGKVISAITDKTWDEQRELFIQRETELDTSNQVIEYDYVTLIDAFEKDGINVNVVEVLEDSSFLVPTIVVKVNDEIIQIYEFSSGIDAKNASKLVSNDGTQIGTSIIRWIDEPHFYSKGKLIIQYIGHNQETQSLLESHLGNQFAGI</sequence>
<evidence type="ECO:0000256" key="1">
    <source>
        <dbReference type="SAM" id="Phobius"/>
    </source>
</evidence>